<proteinExistence type="predicted"/>
<name>A0A199W0W0_ANACO</name>
<gene>
    <name evidence="2" type="ORF">ACMD2_06342</name>
</gene>
<evidence type="ECO:0000313" key="3">
    <source>
        <dbReference type="Proteomes" id="UP000092600"/>
    </source>
</evidence>
<organism evidence="2 3">
    <name type="scientific">Ananas comosus</name>
    <name type="common">Pineapple</name>
    <name type="synonym">Ananas ananas</name>
    <dbReference type="NCBI Taxonomy" id="4615"/>
    <lineage>
        <taxon>Eukaryota</taxon>
        <taxon>Viridiplantae</taxon>
        <taxon>Streptophyta</taxon>
        <taxon>Embryophyta</taxon>
        <taxon>Tracheophyta</taxon>
        <taxon>Spermatophyta</taxon>
        <taxon>Magnoliopsida</taxon>
        <taxon>Liliopsida</taxon>
        <taxon>Poales</taxon>
        <taxon>Bromeliaceae</taxon>
        <taxon>Bromelioideae</taxon>
        <taxon>Ananas</taxon>
    </lineage>
</organism>
<dbReference type="AlphaFoldDB" id="A0A199W0W0"/>
<sequence length="61" mass="7094">MRQRSNEAEDDDDDDDDEDDDNGDAQPRPPIHSLPLRVSWVSLNWGKENGRSTWPWRCAIL</sequence>
<feature type="compositionally biased region" description="Acidic residues" evidence="1">
    <location>
        <begin position="8"/>
        <end position="23"/>
    </location>
</feature>
<comment type="caution">
    <text evidence="2">The sequence shown here is derived from an EMBL/GenBank/DDBJ whole genome shotgun (WGS) entry which is preliminary data.</text>
</comment>
<evidence type="ECO:0000313" key="2">
    <source>
        <dbReference type="EMBL" id="OAY82886.1"/>
    </source>
</evidence>
<dbReference type="Proteomes" id="UP000092600">
    <property type="component" value="Unassembled WGS sequence"/>
</dbReference>
<feature type="region of interest" description="Disordered" evidence="1">
    <location>
        <begin position="1"/>
        <end position="33"/>
    </location>
</feature>
<accession>A0A199W0W0</accession>
<reference evidence="2 3" key="1">
    <citation type="journal article" date="2016" name="DNA Res.">
        <title>The draft genome of MD-2 pineapple using hybrid error correction of long reads.</title>
        <authorList>
            <person name="Redwan R.M."/>
            <person name="Saidin A."/>
            <person name="Kumar S.V."/>
        </authorList>
    </citation>
    <scope>NUCLEOTIDE SEQUENCE [LARGE SCALE GENOMIC DNA]</scope>
    <source>
        <strain evidence="3">cv. MD2</strain>
        <tissue evidence="2">Leaf</tissue>
    </source>
</reference>
<protein>
    <submittedName>
        <fullName evidence="2">Uncharacterized protein</fullName>
    </submittedName>
</protein>
<evidence type="ECO:0000256" key="1">
    <source>
        <dbReference type="SAM" id="MobiDB-lite"/>
    </source>
</evidence>
<dbReference type="EMBL" id="LSRQ01000432">
    <property type="protein sequence ID" value="OAY82886.1"/>
    <property type="molecule type" value="Genomic_DNA"/>
</dbReference>